<dbReference type="EMBL" id="JAMSCK010000002">
    <property type="protein sequence ID" value="MCM8568606.1"/>
    <property type="molecule type" value="Genomic_DNA"/>
</dbReference>
<reference evidence="1" key="1">
    <citation type="submission" date="2022-06" db="EMBL/GenBank/DDBJ databases">
        <title>Gramella sediminis sp. nov., isolated from deep-sea sediment of the Indian Ocean.</title>
        <authorList>
            <person name="Yang L."/>
        </authorList>
    </citation>
    <scope>NUCLEOTIDE SEQUENCE</scope>
    <source>
        <strain evidence="1">HMD3159</strain>
    </source>
</reference>
<sequence length="171" mass="20200">MDFRKIDYLKSGNVKQRQVYELLTNYAVFRKLKKYDPILTGTIPIEIDTEASDLDIICCWENRKMFEEDLIKHFNGEKEFRIRQKKINEELSVIANFSLGNFQVEIFGQNIPSKEQMAYRHMIVEHELVNKHGEDFRKKIIALKKQGIKTEPAFTRVLNIPGDPYTELLNF</sequence>
<dbReference type="RefSeq" id="WP_252111008.1">
    <property type="nucleotide sequence ID" value="NZ_JAMSCK010000002.1"/>
</dbReference>
<name>A0ABT0YYQ0_9FLAO</name>
<evidence type="ECO:0000313" key="1">
    <source>
        <dbReference type="EMBL" id="MCM8568606.1"/>
    </source>
</evidence>
<dbReference type="InterPro" id="IPR025365">
    <property type="entry name" value="DUF4269"/>
</dbReference>
<protein>
    <submittedName>
        <fullName evidence="1">DUF4269 domain-containing protein</fullName>
    </submittedName>
</protein>
<keyword evidence="2" id="KW-1185">Reference proteome</keyword>
<dbReference type="Pfam" id="PF14091">
    <property type="entry name" value="DUF4269"/>
    <property type="match status" value="1"/>
</dbReference>
<gene>
    <name evidence="1" type="ORF">NE848_04400</name>
</gene>
<accession>A0ABT0YYQ0</accession>
<proteinExistence type="predicted"/>
<organism evidence="1 2">
    <name type="scientific">Gramella jeungdoensis</name>
    <dbReference type="NCBI Taxonomy" id="708091"/>
    <lineage>
        <taxon>Bacteria</taxon>
        <taxon>Pseudomonadati</taxon>
        <taxon>Bacteroidota</taxon>
        <taxon>Flavobacteriia</taxon>
        <taxon>Flavobacteriales</taxon>
        <taxon>Flavobacteriaceae</taxon>
        <taxon>Christiangramia</taxon>
    </lineage>
</organism>
<evidence type="ECO:0000313" key="2">
    <source>
        <dbReference type="Proteomes" id="UP001155077"/>
    </source>
</evidence>
<comment type="caution">
    <text evidence="1">The sequence shown here is derived from an EMBL/GenBank/DDBJ whole genome shotgun (WGS) entry which is preliminary data.</text>
</comment>
<dbReference type="Proteomes" id="UP001155077">
    <property type="component" value="Unassembled WGS sequence"/>
</dbReference>